<keyword evidence="3" id="KW-1185">Reference proteome</keyword>
<dbReference type="PROSITE" id="PS51832">
    <property type="entry name" value="HD_GYP"/>
    <property type="match status" value="1"/>
</dbReference>
<reference evidence="2 3" key="1">
    <citation type="submission" date="2021-03" db="EMBL/GenBank/DDBJ databases">
        <title>Genomic Encyclopedia of Type Strains, Phase IV (KMG-IV): sequencing the most valuable type-strain genomes for metagenomic binning, comparative biology and taxonomic classification.</title>
        <authorList>
            <person name="Goeker M."/>
        </authorList>
    </citation>
    <scope>NUCLEOTIDE SEQUENCE [LARGE SCALE GENOMIC DNA]</scope>
    <source>
        <strain evidence="2 3">DSM 26806</strain>
    </source>
</reference>
<dbReference type="PANTHER" id="PTHR43155">
    <property type="entry name" value="CYCLIC DI-GMP PHOSPHODIESTERASE PA4108-RELATED"/>
    <property type="match status" value="1"/>
</dbReference>
<dbReference type="RefSeq" id="WP_209865258.1">
    <property type="nucleotide sequence ID" value="NZ_JAGGLD010000007.1"/>
</dbReference>
<dbReference type="CDD" id="cd00077">
    <property type="entry name" value="HDc"/>
    <property type="match status" value="1"/>
</dbReference>
<proteinExistence type="predicted"/>
<dbReference type="InterPro" id="IPR003607">
    <property type="entry name" value="HD/PDEase_dom"/>
</dbReference>
<dbReference type="InterPro" id="IPR037522">
    <property type="entry name" value="HD_GYP_dom"/>
</dbReference>
<accession>A0ABS4JKZ9</accession>
<dbReference type="PANTHER" id="PTHR43155:SF2">
    <property type="entry name" value="CYCLIC DI-GMP PHOSPHODIESTERASE PA4108"/>
    <property type="match status" value="1"/>
</dbReference>
<protein>
    <submittedName>
        <fullName evidence="2">HD-GYP domain-containing protein (C-di-GMP phosphodiesterase class II)</fullName>
    </submittedName>
</protein>
<name>A0ABS4JKZ9_9BACL</name>
<sequence>MPSIQVTDLKPGVKIAAPVHTPLGSTLFHKGKVVLPRDLDILRAFLIQSIEVEAVDTKNSSGLKEASKNTNQPQAGTHELEKQQVMEPFYTEYERMLTLIKGSFQSILASELPVLDLRVQLEALISQLKHYNILTFSPRNLNEYDYIYHNAILSSLTSYLIAQWTGMAQKDWMQVAFAGLLHDIGNARVDPKVLHSPLPLNAKEIEEIRMHTTYGYQMLRNSAAINEGVRLSALQHHEKVDGTGYPLRLTGDKMHSYSRIVAVADIFHAMTLTKRYRKAQSPYIVLEQLKAESFGKLDPGIVDTFIQKVTQFHNGARVRLNDERIGEIIFSERDHPTRPLISVQGQIINLILERSIYIKEIL</sequence>
<dbReference type="SMART" id="SM00471">
    <property type="entry name" value="HDc"/>
    <property type="match status" value="1"/>
</dbReference>
<dbReference type="Pfam" id="PF13487">
    <property type="entry name" value="HD_5"/>
    <property type="match status" value="1"/>
</dbReference>
<dbReference type="Proteomes" id="UP001519288">
    <property type="component" value="Unassembled WGS sequence"/>
</dbReference>
<feature type="domain" description="HD-GYP" evidence="1">
    <location>
        <begin position="125"/>
        <end position="321"/>
    </location>
</feature>
<gene>
    <name evidence="2" type="ORF">J2Z69_003440</name>
</gene>
<dbReference type="SUPFAM" id="SSF109604">
    <property type="entry name" value="HD-domain/PDEase-like"/>
    <property type="match status" value="1"/>
</dbReference>
<dbReference type="EMBL" id="JAGGLD010000007">
    <property type="protein sequence ID" value="MBP2002368.1"/>
    <property type="molecule type" value="Genomic_DNA"/>
</dbReference>
<dbReference type="Gene3D" id="1.10.3210.10">
    <property type="entry name" value="Hypothetical protein af1432"/>
    <property type="match status" value="1"/>
</dbReference>
<evidence type="ECO:0000259" key="1">
    <source>
        <dbReference type="PROSITE" id="PS51832"/>
    </source>
</evidence>
<evidence type="ECO:0000313" key="2">
    <source>
        <dbReference type="EMBL" id="MBP2002368.1"/>
    </source>
</evidence>
<evidence type="ECO:0000313" key="3">
    <source>
        <dbReference type="Proteomes" id="UP001519288"/>
    </source>
</evidence>
<organism evidence="2 3">
    <name type="scientific">Paenibacillus shirakamiensis</name>
    <dbReference type="NCBI Taxonomy" id="1265935"/>
    <lineage>
        <taxon>Bacteria</taxon>
        <taxon>Bacillati</taxon>
        <taxon>Bacillota</taxon>
        <taxon>Bacilli</taxon>
        <taxon>Bacillales</taxon>
        <taxon>Paenibacillaceae</taxon>
        <taxon>Paenibacillus</taxon>
    </lineage>
</organism>
<comment type="caution">
    <text evidence="2">The sequence shown here is derived from an EMBL/GenBank/DDBJ whole genome shotgun (WGS) entry which is preliminary data.</text>
</comment>